<evidence type="ECO:0000313" key="6">
    <source>
        <dbReference type="Proteomes" id="UP001370348"/>
    </source>
</evidence>
<evidence type="ECO:0000313" key="5">
    <source>
        <dbReference type="EMBL" id="WXB13658.1"/>
    </source>
</evidence>
<dbReference type="Pfam" id="PF05954">
    <property type="entry name" value="Phage_GPD"/>
    <property type="match status" value="1"/>
</dbReference>
<sequence length="757" mass="82128">MPSTPDTANSLFATLHEDIAYKLEITDVEASLLRVASYRGNEALSELFRYTITVATDSEPESIASLEEALGRDATFTIECDGKIAYVVHGIITAVEPDGAFVGKTQARVVFVLEPRLANLRYSGGFRIFQDMAAHEIINAICEPENIERSWHVHGVPAKREYCTQFNESDLDFVARIASEEGMHYFFVHDDKKTTMVFANEPKGYPEIEKKIEIAFNETVGAADSEHVRSIGRAQSIRTGAFEHRDFDFLEPNRTLAARAVMQGKETTGNSHKREVRGYPGGFIDKDGVGKKRAQMRLEELRSEALVFSGAARSLRFSAGHSFTLAGHREDGFNRKLLLTSITTCGAVQRAVGGGFRGANELTTFTAVPAETPIHPKRKAKPRSRLQSARVVGPADGDPYVDEHGRVKVQFFWDRDGKFDAKSSCWVRMMAPVAHMNEGFWQAHKVGSEVMVGFLDDDIDRPMILGALYNAAQTPVYPLPEQVAKSVWRTNSIPGNKGFNEITQDNAAGKERIFLHAQRALQETVGHNHTTNVAASQSNAVGAHQSVSVGAARDVTVGANETTKIKKHRKETVDSGEDVMVTGHREHIVKGGNEHLTVTSANRTVDVSAGNHTTNVKPGLTTLESQNWTGHATEKISLTGDKEVFVEQGDTTLKLESENVTLDVAGETKVSHAGTTARIENSGKVTITASPALAIRCAGAELAMGGGNVALSAPTEITLAVGASGIKISEQSVETTATVISSMGLLNEVAGGEVKFN</sequence>
<dbReference type="InterPro" id="IPR006533">
    <property type="entry name" value="T6SS_Vgr_RhsGE"/>
</dbReference>
<dbReference type="SUPFAM" id="SSF69255">
    <property type="entry name" value="gp5 N-terminal domain-like"/>
    <property type="match status" value="1"/>
</dbReference>
<dbReference type="InterPro" id="IPR054030">
    <property type="entry name" value="Gp5_Vgr_C"/>
</dbReference>
<feature type="compositionally biased region" description="Basic residues" evidence="2">
    <location>
        <begin position="375"/>
        <end position="384"/>
    </location>
</feature>
<keyword evidence="6" id="KW-1185">Reference proteome</keyword>
<dbReference type="NCBIfam" id="TIGR01646">
    <property type="entry name" value="vgr_GE"/>
    <property type="match status" value="1"/>
</dbReference>
<gene>
    <name evidence="5" type="primary">vgrG</name>
    <name evidence="5" type="ORF">LZC94_38215</name>
</gene>
<evidence type="ECO:0000259" key="3">
    <source>
        <dbReference type="Pfam" id="PF04717"/>
    </source>
</evidence>
<feature type="domain" description="Gp5/Type VI secretion system Vgr C-terminal trimerisation" evidence="4">
    <location>
        <begin position="486"/>
        <end position="591"/>
    </location>
</feature>
<feature type="domain" description="Gp5/Type VI secretion system Vgr protein OB-fold" evidence="3">
    <location>
        <begin position="402"/>
        <end position="469"/>
    </location>
</feature>
<dbReference type="Pfam" id="PF22178">
    <property type="entry name" value="Gp5_trimer_C"/>
    <property type="match status" value="1"/>
</dbReference>
<dbReference type="Gene3D" id="3.55.50.10">
    <property type="entry name" value="Baseplate protein-like domains"/>
    <property type="match status" value="1"/>
</dbReference>
<dbReference type="InterPro" id="IPR037026">
    <property type="entry name" value="Vgr_OB-fold_dom_sf"/>
</dbReference>
<protein>
    <submittedName>
        <fullName evidence="5">Type VI secretion system tip protein VgrG</fullName>
    </submittedName>
</protein>
<dbReference type="InterPro" id="IPR017847">
    <property type="entry name" value="T6SS_RhsGE_Vgr_subset"/>
</dbReference>
<dbReference type="NCBIfam" id="TIGR03361">
    <property type="entry name" value="VI_Rhs_Vgr"/>
    <property type="match status" value="1"/>
</dbReference>
<evidence type="ECO:0000256" key="1">
    <source>
        <dbReference type="ARBA" id="ARBA00005558"/>
    </source>
</evidence>
<dbReference type="SUPFAM" id="SSF69279">
    <property type="entry name" value="Phage tail proteins"/>
    <property type="match status" value="2"/>
</dbReference>
<dbReference type="Gene3D" id="2.30.110.50">
    <property type="match status" value="1"/>
</dbReference>
<dbReference type="SUPFAM" id="SSF69349">
    <property type="entry name" value="Phage fibre proteins"/>
    <property type="match status" value="1"/>
</dbReference>
<dbReference type="Gene3D" id="4.10.220.110">
    <property type="match status" value="1"/>
</dbReference>
<name>A0ABZ2LRW7_9BACT</name>
<proteinExistence type="inferred from homology"/>
<dbReference type="EMBL" id="CP089984">
    <property type="protein sequence ID" value="WXB13658.1"/>
    <property type="molecule type" value="Genomic_DNA"/>
</dbReference>
<dbReference type="Pfam" id="PF04717">
    <property type="entry name" value="Phage_base_V"/>
    <property type="match status" value="1"/>
</dbReference>
<reference evidence="5 6" key="1">
    <citation type="submission" date="2021-12" db="EMBL/GenBank/DDBJ databases">
        <title>Discovery of the Pendulisporaceae a myxobacterial family with distinct sporulation behavior and unique specialized metabolism.</title>
        <authorList>
            <person name="Garcia R."/>
            <person name="Popoff A."/>
            <person name="Bader C.D."/>
            <person name="Loehr J."/>
            <person name="Walesch S."/>
            <person name="Walt C."/>
            <person name="Boldt J."/>
            <person name="Bunk B."/>
            <person name="Haeckl F.J.F.P.J."/>
            <person name="Gunesch A.P."/>
            <person name="Birkelbach J."/>
            <person name="Nuebel U."/>
            <person name="Pietschmann T."/>
            <person name="Bach T."/>
            <person name="Mueller R."/>
        </authorList>
    </citation>
    <scope>NUCLEOTIDE SEQUENCE [LARGE SCALE GENOMIC DNA]</scope>
    <source>
        <strain evidence="5 6">MSr11954</strain>
    </source>
</reference>
<dbReference type="Proteomes" id="UP001370348">
    <property type="component" value="Chromosome"/>
</dbReference>
<organism evidence="5 6">
    <name type="scientific">Pendulispora albinea</name>
    <dbReference type="NCBI Taxonomy" id="2741071"/>
    <lineage>
        <taxon>Bacteria</taxon>
        <taxon>Pseudomonadati</taxon>
        <taxon>Myxococcota</taxon>
        <taxon>Myxococcia</taxon>
        <taxon>Myxococcales</taxon>
        <taxon>Sorangiineae</taxon>
        <taxon>Pendulisporaceae</taxon>
        <taxon>Pendulispora</taxon>
    </lineage>
</organism>
<accession>A0ABZ2LRW7</accession>
<dbReference type="RefSeq" id="WP_394823272.1">
    <property type="nucleotide sequence ID" value="NZ_CP089984.1"/>
</dbReference>
<dbReference type="InterPro" id="IPR006531">
    <property type="entry name" value="Gp5/Vgr_OB"/>
</dbReference>
<feature type="region of interest" description="Disordered" evidence="2">
    <location>
        <begin position="375"/>
        <end position="394"/>
    </location>
</feature>
<dbReference type="Gene3D" id="2.40.50.230">
    <property type="entry name" value="Gp5 N-terminal domain"/>
    <property type="match status" value="1"/>
</dbReference>
<evidence type="ECO:0000256" key="2">
    <source>
        <dbReference type="SAM" id="MobiDB-lite"/>
    </source>
</evidence>
<comment type="similarity">
    <text evidence="1">Belongs to the VgrG protein family.</text>
</comment>
<evidence type="ECO:0000259" key="4">
    <source>
        <dbReference type="Pfam" id="PF22178"/>
    </source>
</evidence>